<feature type="transmembrane region" description="Helical" evidence="1">
    <location>
        <begin position="115"/>
        <end position="139"/>
    </location>
</feature>
<feature type="transmembrane region" description="Helical" evidence="1">
    <location>
        <begin position="29"/>
        <end position="47"/>
    </location>
</feature>
<accession>A0A9N8QSZ8</accession>
<protein>
    <recommendedName>
        <fullName evidence="4">EpsG family protein</fullName>
    </recommendedName>
</protein>
<dbReference type="Pfam" id="PF14897">
    <property type="entry name" value="EpsG"/>
    <property type="match status" value="1"/>
</dbReference>
<evidence type="ECO:0008006" key="4">
    <source>
        <dbReference type="Google" id="ProtNLM"/>
    </source>
</evidence>
<gene>
    <name evidence="2" type="ORF">CHRY9390_02317</name>
</gene>
<dbReference type="Proteomes" id="UP000662618">
    <property type="component" value="Unassembled WGS sequence"/>
</dbReference>
<feature type="transmembrane region" description="Helical" evidence="1">
    <location>
        <begin position="279"/>
        <end position="296"/>
    </location>
</feature>
<feature type="transmembrane region" description="Helical" evidence="1">
    <location>
        <begin position="159"/>
        <end position="183"/>
    </location>
</feature>
<proteinExistence type="predicted"/>
<feature type="transmembrane region" description="Helical" evidence="1">
    <location>
        <begin position="190"/>
        <end position="213"/>
    </location>
</feature>
<keyword evidence="1" id="KW-1133">Transmembrane helix</keyword>
<keyword evidence="3" id="KW-1185">Reference proteome</keyword>
<evidence type="ECO:0000313" key="3">
    <source>
        <dbReference type="Proteomes" id="UP000662618"/>
    </source>
</evidence>
<reference evidence="2" key="1">
    <citation type="submission" date="2020-12" db="EMBL/GenBank/DDBJ databases">
        <authorList>
            <person name="Rodrigo-Torres L."/>
            <person name="Arahal R. D."/>
            <person name="Lucena T."/>
        </authorList>
    </citation>
    <scope>NUCLEOTIDE SEQUENCE</scope>
    <source>
        <strain evidence="2">CECT 9390</strain>
    </source>
</reference>
<feature type="transmembrane region" description="Helical" evidence="1">
    <location>
        <begin position="256"/>
        <end position="273"/>
    </location>
</feature>
<feature type="transmembrane region" description="Helical" evidence="1">
    <location>
        <begin position="308"/>
        <end position="327"/>
    </location>
</feature>
<evidence type="ECO:0000313" key="2">
    <source>
        <dbReference type="EMBL" id="CAD7811200.1"/>
    </source>
</evidence>
<feature type="transmembrane region" description="Helical" evidence="1">
    <location>
        <begin position="6"/>
        <end position="22"/>
    </location>
</feature>
<evidence type="ECO:0000256" key="1">
    <source>
        <dbReference type="SAM" id="Phobius"/>
    </source>
</evidence>
<dbReference type="AlphaFoldDB" id="A0A9N8QSZ8"/>
<name>A0A9N8QSZ8_9FLAO</name>
<comment type="caution">
    <text evidence="2">The sequence shown here is derived from an EMBL/GenBank/DDBJ whole genome shotgun (WGS) entry which is preliminary data.</text>
</comment>
<organism evidence="2 3">
    <name type="scientific">Chryseobacterium aquaeductus</name>
    <dbReference type="NCBI Taxonomy" id="2675056"/>
    <lineage>
        <taxon>Bacteria</taxon>
        <taxon>Pseudomonadati</taxon>
        <taxon>Bacteroidota</taxon>
        <taxon>Flavobacteriia</taxon>
        <taxon>Flavobacteriales</taxon>
        <taxon>Weeksellaceae</taxon>
        <taxon>Chryseobacterium group</taxon>
        <taxon>Chryseobacterium</taxon>
    </lineage>
</organism>
<dbReference type="RefSeq" id="WP_228453651.1">
    <property type="nucleotide sequence ID" value="NZ_CAJIMS010000001.1"/>
</dbReference>
<feature type="transmembrane region" description="Helical" evidence="1">
    <location>
        <begin position="81"/>
        <end position="108"/>
    </location>
</feature>
<keyword evidence="1" id="KW-0812">Transmembrane</keyword>
<dbReference type="InterPro" id="IPR049458">
    <property type="entry name" value="EpsG-like"/>
</dbReference>
<sequence length="350" mass="40543">MLYYLVPYIFITFLSLNIYFKKQKISWQIILFFLLPSILIVGLRGNVGTDTVHYLAYLEDIHLFGDSLVKFEPGFKLLNKFIIYLGATPRLGVAIIGMISISILCAVYSRSKNEMILFSLVVYPLFFFDFTMNGMRYGLSFCLATIAIDALYRKKYWHFAIWGITAFTIQYSSLLLILLFLSVLVKKKYIIIFSIILGGFILIFPNMFAFFMDSVADKQNAYGEVYAPGFVSGLAPLLVVLFLYSNFLYFKKNKNYSKLIHFVVIFEIVSFIIAKFTYAGLRLQGVFLYGMILFLKNNTTTLQVRRQYIFNLSIVSVFSILLFFKNISNIVEGDVSPFLPYKFFWEENNK</sequence>
<feature type="transmembrane region" description="Helical" evidence="1">
    <location>
        <begin position="225"/>
        <end position="244"/>
    </location>
</feature>
<dbReference type="EMBL" id="CAJIMS010000001">
    <property type="protein sequence ID" value="CAD7811200.1"/>
    <property type="molecule type" value="Genomic_DNA"/>
</dbReference>
<keyword evidence="1" id="KW-0472">Membrane</keyword>